<evidence type="ECO:0000256" key="7">
    <source>
        <dbReference type="SAM" id="MobiDB-lite"/>
    </source>
</evidence>
<dbReference type="EMBL" id="AGNK02003195">
    <property type="status" value="NOT_ANNOTATED_CDS"/>
    <property type="molecule type" value="Genomic_DNA"/>
</dbReference>
<dbReference type="OMA" id="QPIMGSH"/>
<feature type="compositionally biased region" description="Basic and acidic residues" evidence="7">
    <location>
        <begin position="518"/>
        <end position="536"/>
    </location>
</feature>
<evidence type="ECO:0000256" key="6">
    <source>
        <dbReference type="PROSITE-ProRule" id="PRU00723"/>
    </source>
</evidence>
<dbReference type="eggNOG" id="KOG1677">
    <property type="taxonomic scope" value="Eukaryota"/>
</dbReference>
<dbReference type="KEGG" id="sita:101768560"/>
<proteinExistence type="predicted"/>
<feature type="zinc finger region" description="C3H1-type" evidence="6">
    <location>
        <begin position="162"/>
        <end position="190"/>
    </location>
</feature>
<protein>
    <recommendedName>
        <fullName evidence="8">C3H1-type domain-containing protein</fullName>
    </recommendedName>
</protein>
<dbReference type="ExpressionAtlas" id="K3XGE8">
    <property type="expression patterns" value="baseline"/>
</dbReference>
<reference evidence="10" key="3">
    <citation type="submission" date="2018-08" db="UniProtKB">
        <authorList>
            <consortium name="EnsemblPlants"/>
        </authorList>
    </citation>
    <scope>IDENTIFICATION</scope>
    <source>
        <strain evidence="10">Yugu1</strain>
    </source>
</reference>
<dbReference type="AlphaFoldDB" id="K3XGE8"/>
<evidence type="ECO:0000256" key="3">
    <source>
        <dbReference type="ARBA" id="ARBA00022771"/>
    </source>
</evidence>
<feature type="zinc finger region" description="C3H1-type" evidence="6">
    <location>
        <begin position="341"/>
        <end position="369"/>
    </location>
</feature>
<feature type="zinc finger region" description="C3H1-type" evidence="6">
    <location>
        <begin position="265"/>
        <end position="293"/>
    </location>
</feature>
<dbReference type="PROSITE" id="PS50103">
    <property type="entry name" value="ZF_C3H1"/>
    <property type="match status" value="6"/>
</dbReference>
<evidence type="ECO:0000256" key="1">
    <source>
        <dbReference type="ARBA" id="ARBA00022723"/>
    </source>
</evidence>
<dbReference type="RefSeq" id="XP_004969171.1">
    <property type="nucleotide sequence ID" value="XM_004969114.3"/>
</dbReference>
<dbReference type="OrthoDB" id="411372at2759"/>
<dbReference type="PANTHER" id="PTHR12506">
    <property type="entry name" value="PROTEIN PHOSPHATASE RELATED"/>
    <property type="match status" value="1"/>
</dbReference>
<dbReference type="FunFam" id="4.10.1000.10:FF:000033">
    <property type="entry name" value="zinc finger CCCH domain-containing protein 37"/>
    <property type="match status" value="1"/>
</dbReference>
<evidence type="ECO:0000256" key="5">
    <source>
        <dbReference type="ARBA" id="ARBA00023125"/>
    </source>
</evidence>
<feature type="zinc finger region" description="C3H1-type" evidence="6">
    <location>
        <begin position="425"/>
        <end position="453"/>
    </location>
</feature>
<feature type="domain" description="C3H1-type" evidence="8">
    <location>
        <begin position="425"/>
        <end position="453"/>
    </location>
</feature>
<feature type="domain" description="C3H1-type" evidence="8">
    <location>
        <begin position="341"/>
        <end position="369"/>
    </location>
</feature>
<evidence type="ECO:0000256" key="4">
    <source>
        <dbReference type="ARBA" id="ARBA00022833"/>
    </source>
</evidence>
<dbReference type="GO" id="GO:0003677">
    <property type="term" value="F:DNA binding"/>
    <property type="evidence" value="ECO:0007669"/>
    <property type="project" value="UniProtKB-KW"/>
</dbReference>
<dbReference type="Gramene" id="KQL05890">
    <property type="protein sequence ID" value="KQL05890"/>
    <property type="gene ID" value="SETIT_000968mg"/>
</dbReference>
<feature type="domain" description="C3H1-type" evidence="8">
    <location>
        <begin position="265"/>
        <end position="293"/>
    </location>
</feature>
<dbReference type="Pfam" id="PF00642">
    <property type="entry name" value="zf-CCCH"/>
    <property type="match status" value="6"/>
</dbReference>
<dbReference type="Proteomes" id="UP000004995">
    <property type="component" value="Unassembled WGS sequence"/>
</dbReference>
<dbReference type="EMBL" id="CM003532">
    <property type="protein sequence ID" value="RCV26202.1"/>
    <property type="molecule type" value="Genomic_DNA"/>
</dbReference>
<evidence type="ECO:0000259" key="8">
    <source>
        <dbReference type="PROSITE" id="PS50103"/>
    </source>
</evidence>
<evidence type="ECO:0000313" key="10">
    <source>
        <dbReference type="EnsemblPlants" id="KQL05890"/>
    </source>
</evidence>
<feature type="domain" description="C3H1-type" evidence="8">
    <location>
        <begin position="162"/>
        <end position="190"/>
    </location>
</feature>
<dbReference type="PANTHER" id="PTHR12506:SF82">
    <property type="entry name" value="ZINC FINGER CCCH DOMAIN-CONTAINING PROTEIN 64-RELATED"/>
    <property type="match status" value="1"/>
</dbReference>
<feature type="domain" description="C3H1-type" evidence="8">
    <location>
        <begin position="479"/>
        <end position="507"/>
    </location>
</feature>
<feature type="region of interest" description="Disordered" evidence="7">
    <location>
        <begin position="513"/>
        <end position="536"/>
    </location>
</feature>
<feature type="domain" description="C3H1-type" evidence="8">
    <location>
        <begin position="212"/>
        <end position="240"/>
    </location>
</feature>
<keyword evidence="11" id="KW-1185">Reference proteome</keyword>
<dbReference type="STRING" id="4555.K3XGE8"/>
<reference evidence="9 11" key="1">
    <citation type="journal article" date="2012" name="Nat. Biotechnol.">
        <title>Reference genome sequence of the model plant Setaria.</title>
        <authorList>
            <person name="Bennetzen J.L."/>
            <person name="Schmutz J."/>
            <person name="Wang H."/>
            <person name="Percifield R."/>
            <person name="Hawkins J."/>
            <person name="Pontaroli A.C."/>
            <person name="Estep M."/>
            <person name="Feng L."/>
            <person name="Vaughn J.N."/>
            <person name="Grimwood J."/>
            <person name="Jenkins J."/>
            <person name="Barry K."/>
            <person name="Lindquist E."/>
            <person name="Hellsten U."/>
            <person name="Deshpande S."/>
            <person name="Wang X."/>
            <person name="Wu X."/>
            <person name="Mitros T."/>
            <person name="Triplett J."/>
            <person name="Yang X."/>
            <person name="Ye C.Y."/>
            <person name="Mauro-Herrera M."/>
            <person name="Wang L."/>
            <person name="Li P."/>
            <person name="Sharma M."/>
            <person name="Sharma R."/>
            <person name="Ronald P.C."/>
            <person name="Panaud O."/>
            <person name="Kellogg E.A."/>
            <person name="Brutnell T.P."/>
            <person name="Doust A.N."/>
            <person name="Tuskan G.A."/>
            <person name="Rokhsar D."/>
            <person name="Devos K.M."/>
        </authorList>
    </citation>
    <scope>NUCLEOTIDE SEQUENCE [LARGE SCALE GENOMIC DNA]</scope>
    <source>
        <strain evidence="11">cv. Yugu1</strain>
        <strain evidence="9">Yugu1</strain>
    </source>
</reference>
<dbReference type="HOGENOM" id="CLU_033292_0_1_1"/>
<keyword evidence="1 6" id="KW-0479">Metal-binding</keyword>
<evidence type="ECO:0000256" key="2">
    <source>
        <dbReference type="ARBA" id="ARBA00022737"/>
    </source>
</evidence>
<feature type="zinc finger region" description="C3H1-type" evidence="6">
    <location>
        <begin position="212"/>
        <end position="240"/>
    </location>
</feature>
<evidence type="ECO:0000313" key="11">
    <source>
        <dbReference type="Proteomes" id="UP000004995"/>
    </source>
</evidence>
<dbReference type="Gene3D" id="2.30.30.1190">
    <property type="match status" value="2"/>
</dbReference>
<keyword evidence="4 6" id="KW-0862">Zinc</keyword>
<dbReference type="GeneID" id="101768560"/>
<gene>
    <name evidence="10" type="primary">LOC101768560</name>
    <name evidence="9" type="ORF">SETIT_5G226900v2</name>
</gene>
<reference evidence="9" key="2">
    <citation type="submission" date="2015-07" db="EMBL/GenBank/DDBJ databases">
        <authorList>
            <person name="Noorani M."/>
        </authorList>
    </citation>
    <scope>NUCLEOTIDE SEQUENCE</scope>
    <source>
        <strain evidence="9">Yugu1</strain>
    </source>
</reference>
<dbReference type="GO" id="GO:0008270">
    <property type="term" value="F:zinc ion binding"/>
    <property type="evidence" value="ECO:0007669"/>
    <property type="project" value="UniProtKB-KW"/>
</dbReference>
<accession>K3XGE8</accession>
<dbReference type="InterPro" id="IPR036855">
    <property type="entry name" value="Znf_CCCH_sf"/>
</dbReference>
<dbReference type="Gene3D" id="4.10.1000.10">
    <property type="entry name" value="Zinc finger, CCCH-type"/>
    <property type="match status" value="2"/>
</dbReference>
<feature type="zinc finger region" description="C3H1-type" evidence="6">
    <location>
        <begin position="479"/>
        <end position="507"/>
    </location>
</feature>
<keyword evidence="5" id="KW-0238">DNA-binding</keyword>
<keyword evidence="2" id="KW-0677">Repeat</keyword>
<sequence length="536" mass="58604">MSDPLYPYSRGALPGGDGALPPPRYSDLEVDLIAARYTGTPPPYPSSADVSAFDSHVGAFDYGVGAFDSHVGAFDSGVGAFDSHVGAFDSHVGAFDSHIGAFDSRVGAFDSRFGARRSAEALYHQSFMGSHSTVAQNEALYSPNTMAKRPRLESSLPIYPQRPREKDCAFYMRTRTCKYGEACKFDHPQWVPEGGVPNWKEVPNVEDYYPERPGEPDCPYLVKSNTCRFKSRCKFNHPKEKVNALEAGTDNEHSLIADSAILPVRPSEPVCSFYAKTGKCKFGANCKFNHPMPSVIAKETIYTATTDAAAHIGAADDLVPAKMHAPTAPSEAHNPKGLPIRPGEVDCSFYMKTGSCKYGSICRFNHPYRPVVDIALIAPLVQTTLPTPAPIISAPMLNPATNVLQSFDFHVTHVPIEPVPIYPQRPGETVCDFYMKTGFCKYSQKCKFHHPMNRSEPGANGNWDPEQPVTLTLAGLPRREGAEACAFYMRSGTCRYGAHCKFDHPPPQEAIAKLQAAGKEDEEKKEGEAKEGSVVP</sequence>
<dbReference type="InterPro" id="IPR050974">
    <property type="entry name" value="Plant_ZF_CCCH"/>
</dbReference>
<name>K3XGE8_SETIT</name>
<dbReference type="GO" id="GO:0003729">
    <property type="term" value="F:mRNA binding"/>
    <property type="evidence" value="ECO:0007669"/>
    <property type="project" value="UniProtKB-ARBA"/>
</dbReference>
<dbReference type="InterPro" id="IPR000571">
    <property type="entry name" value="Znf_CCCH"/>
</dbReference>
<evidence type="ECO:0000313" key="9">
    <source>
        <dbReference type="EMBL" id="RCV26202.1"/>
    </source>
</evidence>
<dbReference type="SUPFAM" id="SSF90229">
    <property type="entry name" value="CCCH zinc finger"/>
    <property type="match status" value="5"/>
</dbReference>
<keyword evidence="3 6" id="KW-0863">Zinc-finger</keyword>
<dbReference type="SMART" id="SM00356">
    <property type="entry name" value="ZnF_C3H1"/>
    <property type="match status" value="6"/>
</dbReference>
<dbReference type="EnsemblPlants" id="KQL05890">
    <property type="protein sequence ID" value="KQL05890"/>
    <property type="gene ID" value="SETIT_000968mg"/>
</dbReference>
<organism evidence="9">
    <name type="scientific">Setaria italica</name>
    <name type="common">Foxtail millet</name>
    <name type="synonym">Panicum italicum</name>
    <dbReference type="NCBI Taxonomy" id="4555"/>
    <lineage>
        <taxon>Eukaryota</taxon>
        <taxon>Viridiplantae</taxon>
        <taxon>Streptophyta</taxon>
        <taxon>Embryophyta</taxon>
        <taxon>Tracheophyta</taxon>
        <taxon>Spermatophyta</taxon>
        <taxon>Magnoliopsida</taxon>
        <taxon>Liliopsida</taxon>
        <taxon>Poales</taxon>
        <taxon>Poaceae</taxon>
        <taxon>PACMAD clade</taxon>
        <taxon>Panicoideae</taxon>
        <taxon>Panicodae</taxon>
        <taxon>Paniceae</taxon>
        <taxon>Cenchrinae</taxon>
        <taxon>Setaria</taxon>
    </lineage>
</organism>